<keyword evidence="4" id="KW-0808">Transferase</keyword>
<name>A0ABY8HNI6_ENSAD</name>
<evidence type="ECO:0000313" key="5">
    <source>
        <dbReference type="Proteomes" id="UP001214094"/>
    </source>
</evidence>
<dbReference type="InterPro" id="IPR001296">
    <property type="entry name" value="Glyco_trans_1"/>
</dbReference>
<evidence type="ECO:0000256" key="1">
    <source>
        <dbReference type="SAM" id="MobiDB-lite"/>
    </source>
</evidence>
<dbReference type="Proteomes" id="UP001214094">
    <property type="component" value="Plasmid unnamedA"/>
</dbReference>
<feature type="region of interest" description="Disordered" evidence="1">
    <location>
        <begin position="355"/>
        <end position="376"/>
    </location>
</feature>
<dbReference type="GO" id="GO:0016757">
    <property type="term" value="F:glycosyltransferase activity"/>
    <property type="evidence" value="ECO:0007669"/>
    <property type="project" value="UniProtKB-KW"/>
</dbReference>
<sequence length="376" mass="41892">MAGSVVHIINDLNGNGGAERLVVEMAQRQARFSATVIVWKGANHELLEDKAFAAVTIIAVKLTSPSSIARAWRAMRAADVVHVHLFPSLYFCALLPFRKIYTEHNTWNRRRARRWLRGIERWVYGRYDGVAAISAPVRDHLSEWLAPMAAKIHIVENGVSLDRFASARDRKPREDGLFYIGMVGSFTEKKDQETIVRALQRLPDKVHAVFAGVGERRPIVEELAGALGLQERVHFSGLVRDIPAFLSQIDLYVQSSHWEGFGVAVVEAMASDLPVLVSDVGGLAVVVDNDDYRFPAKNHGQLADRIRELTSDDEKYRNATAYARRRAQGFSIDRTVSCYEDLYALIKPGPPSLTAAGADAGAPRFHRSSHPSQDLR</sequence>
<keyword evidence="4" id="KW-0328">Glycosyltransferase</keyword>
<feature type="domain" description="Glycosyltransferase subfamily 4-like N-terminal" evidence="3">
    <location>
        <begin position="16"/>
        <end position="163"/>
    </location>
</feature>
<dbReference type="Pfam" id="PF13439">
    <property type="entry name" value="Glyco_transf_4"/>
    <property type="match status" value="1"/>
</dbReference>
<dbReference type="PANTHER" id="PTHR12526:SF630">
    <property type="entry name" value="GLYCOSYLTRANSFERASE"/>
    <property type="match status" value="1"/>
</dbReference>
<dbReference type="InterPro" id="IPR028098">
    <property type="entry name" value="Glyco_trans_4-like_N"/>
</dbReference>
<reference evidence="4 5" key="1">
    <citation type="submission" date="2023-03" db="EMBL/GenBank/DDBJ databases">
        <title>Comparative genome and transcriptome analysis combination mining strategies for increasing vitamin B12 production of Ensifer adhaerens strain.</title>
        <authorList>
            <person name="Yongheng L."/>
        </authorList>
    </citation>
    <scope>NUCLEOTIDE SEQUENCE [LARGE SCALE GENOMIC DNA]</scope>
    <source>
        <strain evidence="4 5">Casida A-T305</strain>
        <plasmid evidence="4 5">unnamedA</plasmid>
    </source>
</reference>
<dbReference type="Gene3D" id="3.40.50.2000">
    <property type="entry name" value="Glycogen Phosphorylase B"/>
    <property type="match status" value="2"/>
</dbReference>
<dbReference type="RefSeq" id="WP_034798272.1">
    <property type="nucleotide sequence ID" value="NZ_CP015881.1"/>
</dbReference>
<dbReference type="SUPFAM" id="SSF53756">
    <property type="entry name" value="UDP-Glycosyltransferase/glycogen phosphorylase"/>
    <property type="match status" value="1"/>
</dbReference>
<evidence type="ECO:0000259" key="2">
    <source>
        <dbReference type="Pfam" id="PF00534"/>
    </source>
</evidence>
<protein>
    <submittedName>
        <fullName evidence="4">Glycosyltransferase</fullName>
        <ecNumber evidence="4">2.4.-.-</ecNumber>
    </submittedName>
</protein>
<dbReference type="Pfam" id="PF00534">
    <property type="entry name" value="Glycos_transf_1"/>
    <property type="match status" value="1"/>
</dbReference>
<evidence type="ECO:0000313" key="4">
    <source>
        <dbReference type="EMBL" id="WFP93044.1"/>
    </source>
</evidence>
<gene>
    <name evidence="4" type="ORF">P4B07_25180</name>
</gene>
<dbReference type="EC" id="2.4.-.-" evidence="4"/>
<keyword evidence="4" id="KW-0614">Plasmid</keyword>
<geneLocation type="plasmid" evidence="4 5">
    <name>unnamedA</name>
</geneLocation>
<evidence type="ECO:0000259" key="3">
    <source>
        <dbReference type="Pfam" id="PF13439"/>
    </source>
</evidence>
<proteinExistence type="predicted"/>
<feature type="domain" description="Glycosyl transferase family 1" evidence="2">
    <location>
        <begin position="168"/>
        <end position="326"/>
    </location>
</feature>
<dbReference type="EMBL" id="CP121309">
    <property type="protein sequence ID" value="WFP93044.1"/>
    <property type="molecule type" value="Genomic_DNA"/>
</dbReference>
<dbReference type="PANTHER" id="PTHR12526">
    <property type="entry name" value="GLYCOSYLTRANSFERASE"/>
    <property type="match status" value="1"/>
</dbReference>
<organism evidence="4 5">
    <name type="scientific">Ensifer adhaerens</name>
    <name type="common">Sinorhizobium morelense</name>
    <dbReference type="NCBI Taxonomy" id="106592"/>
    <lineage>
        <taxon>Bacteria</taxon>
        <taxon>Pseudomonadati</taxon>
        <taxon>Pseudomonadota</taxon>
        <taxon>Alphaproteobacteria</taxon>
        <taxon>Hyphomicrobiales</taxon>
        <taxon>Rhizobiaceae</taxon>
        <taxon>Sinorhizobium/Ensifer group</taxon>
        <taxon>Ensifer</taxon>
    </lineage>
</organism>
<accession>A0ABY8HNI6</accession>
<dbReference type="GeneID" id="29521022"/>
<keyword evidence="5" id="KW-1185">Reference proteome</keyword>